<dbReference type="EMBL" id="LMAI01000004">
    <property type="protein sequence ID" value="KUJ56460.1"/>
    <property type="molecule type" value="Genomic_DNA"/>
</dbReference>
<accession>A0A117KBV0</accession>
<protein>
    <submittedName>
        <fullName evidence="1">Uncharacterized protein</fullName>
    </submittedName>
</protein>
<gene>
    <name evidence="1" type="ORF">AR686_07815</name>
</gene>
<reference evidence="1 2" key="1">
    <citation type="submission" date="2015-10" db="EMBL/GenBank/DDBJ databases">
        <title>Genome sequence of Chryseobacterium greenlandense.</title>
        <authorList>
            <person name="Newman J."/>
            <person name="Fischer K."/>
            <person name="Miller J."/>
        </authorList>
    </citation>
    <scope>NUCLEOTIDE SEQUENCE [LARGE SCALE GENOMIC DNA]</scope>
    <source>
        <strain evidence="1 2">UMB34</strain>
    </source>
</reference>
<sequence>MKKFKLLYEPSSEQFYIMLLAPGTEMLFKVDQTNPIMISRVIEHAFFKDHHERGKVVAEMEEFAKKEIEKLQDGF</sequence>
<proteinExistence type="predicted"/>
<dbReference type="AlphaFoldDB" id="A0A117KBV0"/>
<dbReference type="Proteomes" id="UP000054388">
    <property type="component" value="Unassembled WGS sequence"/>
</dbReference>
<organism evidence="1 2">
    <name type="scientific">Chryseobacterium aquaticum subsp. greenlandense</name>
    <dbReference type="NCBI Taxonomy" id="345663"/>
    <lineage>
        <taxon>Bacteria</taxon>
        <taxon>Pseudomonadati</taxon>
        <taxon>Bacteroidota</taxon>
        <taxon>Flavobacteriia</taxon>
        <taxon>Flavobacteriales</taxon>
        <taxon>Weeksellaceae</taxon>
        <taxon>Chryseobacterium group</taxon>
        <taxon>Chryseobacterium</taxon>
    </lineage>
</organism>
<comment type="caution">
    <text evidence="1">The sequence shown here is derived from an EMBL/GenBank/DDBJ whole genome shotgun (WGS) entry which is preliminary data.</text>
</comment>
<evidence type="ECO:0000313" key="1">
    <source>
        <dbReference type="EMBL" id="KUJ56460.1"/>
    </source>
</evidence>
<dbReference type="RefSeq" id="WP_059136424.1">
    <property type="nucleotide sequence ID" value="NZ_LMAI01000004.1"/>
</dbReference>
<evidence type="ECO:0000313" key="2">
    <source>
        <dbReference type="Proteomes" id="UP000054388"/>
    </source>
</evidence>
<name>A0A117KBV0_9FLAO</name>